<feature type="region of interest" description="Disordered" evidence="6">
    <location>
        <begin position="1"/>
        <end position="23"/>
    </location>
</feature>
<evidence type="ECO:0000313" key="9">
    <source>
        <dbReference type="Proteomes" id="UP000001811"/>
    </source>
</evidence>
<feature type="region of interest" description="Disordered" evidence="6">
    <location>
        <begin position="176"/>
        <end position="227"/>
    </location>
</feature>
<accession>A0A5F9C939</accession>
<dbReference type="InParanoid" id="A0A5F9C939"/>
<comment type="similarity">
    <text evidence="1">Belongs to the SUI1 family.</text>
</comment>
<keyword evidence="4" id="KW-0648">Protein biosynthesis</keyword>
<evidence type="ECO:0000256" key="2">
    <source>
        <dbReference type="ARBA" id="ARBA00022540"/>
    </source>
</evidence>
<evidence type="ECO:0000256" key="6">
    <source>
        <dbReference type="SAM" id="MobiDB-lite"/>
    </source>
</evidence>
<sequence>TNREGDRLKGSFSPAPGTPCTSRAARRRVRLVRTRIPEEIIRLSEQTGLRLCGNCYFDSSNGAPRSFRDSVGRAATGSRWSVPKDTVRKRARNRQFPRQPRYRPPAPRRRAGGPRLPSPSRPPAAAFLRKRRPTSPPPGQLEEAAPGRLGARRRGWDQDVRAARWRHRGGYISEYRRRPSAPVTEPPPRTQQPPPRAPSLPDAPSPPPAFSRRSLPQAVSTEEKESYRMSAIQNLHSFDPFADASKGDDLLPAGTEDYIHIRIQQRNGRKTLTTVQGIADDYDKKKLVKAFKKKFACNGTVIEHPEYGEVIQLQGDQRKNICQFLVEVSAAAPRLPLVLSLPVLLGRSLHSKENEP</sequence>
<dbReference type="GO" id="GO:0080090">
    <property type="term" value="P:regulation of primary metabolic process"/>
    <property type="evidence" value="ECO:0007669"/>
    <property type="project" value="UniProtKB-ARBA"/>
</dbReference>
<evidence type="ECO:0000256" key="3">
    <source>
        <dbReference type="ARBA" id="ARBA00022553"/>
    </source>
</evidence>
<proteinExistence type="inferred from homology"/>
<dbReference type="GO" id="GO:0003743">
    <property type="term" value="F:translation initiation factor activity"/>
    <property type="evidence" value="ECO:0007669"/>
    <property type="project" value="UniProtKB-KW"/>
</dbReference>
<dbReference type="InterPro" id="IPR005874">
    <property type="entry name" value="SUI1_euk"/>
</dbReference>
<evidence type="ECO:0000259" key="7">
    <source>
        <dbReference type="PROSITE" id="PS50296"/>
    </source>
</evidence>
<name>A0A5F9C939_RABIT</name>
<reference evidence="8" key="3">
    <citation type="submission" date="2025-09" db="UniProtKB">
        <authorList>
            <consortium name="Ensembl"/>
        </authorList>
    </citation>
    <scope>IDENTIFICATION</scope>
    <source>
        <strain evidence="8">Thorbecke</strain>
    </source>
</reference>
<dbReference type="CDD" id="cd11566">
    <property type="entry name" value="eIF1_SUI1"/>
    <property type="match status" value="1"/>
</dbReference>
<dbReference type="PANTHER" id="PTHR10388">
    <property type="entry name" value="EUKARYOTIC TRANSLATION INITIATION FACTOR SUI1"/>
    <property type="match status" value="1"/>
</dbReference>
<dbReference type="SUPFAM" id="SSF55159">
    <property type="entry name" value="eIF1-like"/>
    <property type="match status" value="1"/>
</dbReference>
<feature type="compositionally biased region" description="Pro residues" evidence="6">
    <location>
        <begin position="184"/>
        <end position="209"/>
    </location>
</feature>
<feature type="region of interest" description="Disordered" evidence="6">
    <location>
        <begin position="63"/>
        <end position="156"/>
    </location>
</feature>
<dbReference type="GO" id="GO:0010468">
    <property type="term" value="P:regulation of gene expression"/>
    <property type="evidence" value="ECO:0007669"/>
    <property type="project" value="UniProtKB-ARBA"/>
</dbReference>
<evidence type="ECO:0000256" key="5">
    <source>
        <dbReference type="ARBA" id="ARBA00022990"/>
    </source>
</evidence>
<keyword evidence="2" id="KW-0396">Initiation factor</keyword>
<reference evidence="8 9" key="1">
    <citation type="journal article" date="2011" name="Nature">
        <title>A high-resolution map of human evolutionary constraint using 29 mammals.</title>
        <authorList>
            <person name="Lindblad-Toh K."/>
            <person name="Garber M."/>
            <person name="Zuk O."/>
            <person name="Lin M.F."/>
            <person name="Parker B.J."/>
            <person name="Washietl S."/>
            <person name="Kheradpour P."/>
            <person name="Ernst J."/>
            <person name="Jordan G."/>
            <person name="Mauceli E."/>
            <person name="Ward L.D."/>
            <person name="Lowe C.B."/>
            <person name="Holloway A.K."/>
            <person name="Clamp M."/>
            <person name="Gnerre S."/>
            <person name="Alfoldi J."/>
            <person name="Beal K."/>
            <person name="Chang J."/>
            <person name="Clawson H."/>
            <person name="Cuff J."/>
            <person name="Di Palma F."/>
            <person name="Fitzgerald S."/>
            <person name="Flicek P."/>
            <person name="Guttman M."/>
            <person name="Hubisz M.J."/>
            <person name="Jaffe D.B."/>
            <person name="Jungreis I."/>
            <person name="Kent W.J."/>
            <person name="Kostka D."/>
            <person name="Lara M."/>
            <person name="Martins A.L."/>
            <person name="Massingham T."/>
            <person name="Moltke I."/>
            <person name="Raney B.J."/>
            <person name="Rasmussen M.D."/>
            <person name="Robinson J."/>
            <person name="Stark A."/>
            <person name="Vilella A.J."/>
            <person name="Wen J."/>
            <person name="Xie X."/>
            <person name="Zody M.C."/>
            <person name="Baldwin J."/>
            <person name="Bloom T."/>
            <person name="Chin C.W."/>
            <person name="Heiman D."/>
            <person name="Nicol R."/>
            <person name="Nusbaum C."/>
            <person name="Young S."/>
            <person name="Wilkinson J."/>
            <person name="Worley K.C."/>
            <person name="Kovar C.L."/>
            <person name="Muzny D.M."/>
            <person name="Gibbs R.A."/>
            <person name="Cree A."/>
            <person name="Dihn H.H."/>
            <person name="Fowler G."/>
            <person name="Jhangiani S."/>
            <person name="Joshi V."/>
            <person name="Lee S."/>
            <person name="Lewis L.R."/>
            <person name="Nazareth L.V."/>
            <person name="Okwuonu G."/>
            <person name="Santibanez J."/>
            <person name="Warren W.C."/>
            <person name="Mardis E.R."/>
            <person name="Weinstock G.M."/>
            <person name="Wilson R.K."/>
            <person name="Delehaunty K."/>
            <person name="Dooling D."/>
            <person name="Fronik C."/>
            <person name="Fulton L."/>
            <person name="Fulton B."/>
            <person name="Graves T."/>
            <person name="Minx P."/>
            <person name="Sodergren E."/>
            <person name="Birney E."/>
            <person name="Margulies E.H."/>
            <person name="Herrero J."/>
            <person name="Green E.D."/>
            <person name="Haussler D."/>
            <person name="Siepel A."/>
            <person name="Goldman N."/>
            <person name="Pollard K.S."/>
            <person name="Pedersen J.S."/>
            <person name="Lander E.S."/>
            <person name="Kellis M."/>
        </authorList>
    </citation>
    <scope>NUCLEOTIDE SEQUENCE [LARGE SCALE GENOMIC DNA]</scope>
    <source>
        <strain evidence="8 9">Thorbecke inbred</strain>
    </source>
</reference>
<dbReference type="Bgee" id="ENSOCUG00000000604">
    <property type="expression patterns" value="Expressed in skeletal muscle tissue and 14 other cell types or tissues"/>
</dbReference>
<evidence type="ECO:0000256" key="4">
    <source>
        <dbReference type="ARBA" id="ARBA00022917"/>
    </source>
</evidence>
<dbReference type="Pfam" id="PF01253">
    <property type="entry name" value="SUI1"/>
    <property type="match status" value="1"/>
</dbReference>
<dbReference type="InterPro" id="IPR036877">
    <property type="entry name" value="SUI1_dom_sf"/>
</dbReference>
<dbReference type="AlphaFoldDB" id="A0A5F9C939"/>
<reference evidence="8" key="2">
    <citation type="submission" date="2025-08" db="UniProtKB">
        <authorList>
            <consortium name="Ensembl"/>
        </authorList>
    </citation>
    <scope>IDENTIFICATION</scope>
    <source>
        <strain evidence="8">Thorbecke</strain>
    </source>
</reference>
<dbReference type="Gene3D" id="3.30.780.10">
    <property type="entry name" value="SUI1-like domain"/>
    <property type="match status" value="1"/>
</dbReference>
<dbReference type="Proteomes" id="UP000001811">
    <property type="component" value="Chromosome 19"/>
</dbReference>
<evidence type="ECO:0000313" key="8">
    <source>
        <dbReference type="Ensembl" id="ENSOCUP00000030240.1"/>
    </source>
</evidence>
<protein>
    <recommendedName>
        <fullName evidence="7">SUI1 domain-containing protein</fullName>
    </recommendedName>
</protein>
<dbReference type="NCBIfam" id="TIGR01160">
    <property type="entry name" value="SUI1_MOF2"/>
    <property type="match status" value="1"/>
</dbReference>
<dbReference type="EMBL" id="AAGW02039731">
    <property type="status" value="NOT_ANNOTATED_CDS"/>
    <property type="molecule type" value="Genomic_DNA"/>
</dbReference>
<keyword evidence="3" id="KW-0597">Phosphoprotein</keyword>
<dbReference type="Ensembl" id="ENSOCUT00000038880.1">
    <property type="protein sequence ID" value="ENSOCUP00000030240.1"/>
    <property type="gene ID" value="ENSOCUG00000000604.4"/>
</dbReference>
<dbReference type="FunFam" id="3.30.780.10:FF:000003">
    <property type="entry name" value="Eukaryotic translation initiation factor 1b"/>
    <property type="match status" value="1"/>
</dbReference>
<dbReference type="SMR" id="A0A5F9C939"/>
<keyword evidence="9" id="KW-1185">Reference proteome</keyword>
<dbReference type="GeneTree" id="ENSGT00390000015789"/>
<organism evidence="8 9">
    <name type="scientific">Oryctolagus cuniculus</name>
    <name type="common">Rabbit</name>
    <dbReference type="NCBI Taxonomy" id="9986"/>
    <lineage>
        <taxon>Eukaryota</taxon>
        <taxon>Metazoa</taxon>
        <taxon>Chordata</taxon>
        <taxon>Craniata</taxon>
        <taxon>Vertebrata</taxon>
        <taxon>Euteleostomi</taxon>
        <taxon>Mammalia</taxon>
        <taxon>Eutheria</taxon>
        <taxon>Euarchontoglires</taxon>
        <taxon>Glires</taxon>
        <taxon>Lagomorpha</taxon>
        <taxon>Leporidae</taxon>
        <taxon>Oryctolagus</taxon>
    </lineage>
</organism>
<dbReference type="InterPro" id="IPR001950">
    <property type="entry name" value="SUI1"/>
</dbReference>
<dbReference type="STRING" id="9986.ENSOCUP00000030240"/>
<keyword evidence="5" id="KW-0007">Acetylation</keyword>
<evidence type="ECO:0000256" key="1">
    <source>
        <dbReference type="ARBA" id="ARBA00005422"/>
    </source>
</evidence>
<feature type="domain" description="SUI1" evidence="7">
    <location>
        <begin position="259"/>
        <end position="329"/>
    </location>
</feature>
<dbReference type="PROSITE" id="PS50296">
    <property type="entry name" value="SUI1"/>
    <property type="match status" value="1"/>
</dbReference>